<dbReference type="Pfam" id="PF04810">
    <property type="entry name" value="zf-Sec23_Sec24"/>
    <property type="match status" value="1"/>
</dbReference>
<dbReference type="SUPFAM" id="SSF81995">
    <property type="entry name" value="beta-sandwich domain of Sec23/24"/>
    <property type="match status" value="1"/>
</dbReference>
<evidence type="ECO:0000256" key="3">
    <source>
        <dbReference type="ARBA" id="ARBA00022927"/>
    </source>
</evidence>
<evidence type="ECO:0000259" key="9">
    <source>
        <dbReference type="Pfam" id="PF08033"/>
    </source>
</evidence>
<feature type="region of interest" description="Disordered" evidence="5">
    <location>
        <begin position="727"/>
        <end position="758"/>
    </location>
</feature>
<dbReference type="InterPro" id="IPR036465">
    <property type="entry name" value="vWFA_dom_sf"/>
</dbReference>
<feature type="domain" description="Zinc finger Sec23/Sec24-type" evidence="6">
    <location>
        <begin position="764"/>
        <end position="802"/>
    </location>
</feature>
<feature type="domain" description="Sec23/Sec24 trunk" evidence="7">
    <location>
        <begin position="951"/>
        <end position="1192"/>
    </location>
</feature>
<dbReference type="InterPro" id="IPR029006">
    <property type="entry name" value="ADF-H/Gelsolin-like_dom_sf"/>
</dbReference>
<dbReference type="Pfam" id="PF08033">
    <property type="entry name" value="Sec23_BS"/>
    <property type="match status" value="1"/>
</dbReference>
<feature type="domain" description="Sec23/Sec24 beta-sandwich" evidence="9">
    <location>
        <begin position="1198"/>
        <end position="1291"/>
    </location>
</feature>
<dbReference type="InterPro" id="IPR006896">
    <property type="entry name" value="Sec23/24_trunk_dom"/>
</dbReference>
<keyword evidence="2" id="KW-0813">Transport</keyword>
<feature type="compositionally biased region" description="Low complexity" evidence="5">
    <location>
        <begin position="12"/>
        <end position="36"/>
    </location>
</feature>
<dbReference type="InterPro" id="IPR006895">
    <property type="entry name" value="Znf_Sec23_Sec24"/>
</dbReference>
<dbReference type="GO" id="GO:0000149">
    <property type="term" value="F:SNARE binding"/>
    <property type="evidence" value="ECO:0007669"/>
    <property type="project" value="TreeGrafter"/>
</dbReference>
<evidence type="ECO:0000259" key="8">
    <source>
        <dbReference type="Pfam" id="PF04815"/>
    </source>
</evidence>
<accession>U6L8P2</accession>
<dbReference type="InterPro" id="IPR050550">
    <property type="entry name" value="SEC23_SEC24_subfamily"/>
</dbReference>
<evidence type="ECO:0000313" key="11">
    <source>
        <dbReference type="Proteomes" id="UP000030750"/>
    </source>
</evidence>
<feature type="compositionally biased region" description="Basic and acidic residues" evidence="5">
    <location>
        <begin position="544"/>
        <end position="556"/>
    </location>
</feature>
<evidence type="ECO:0000256" key="2">
    <source>
        <dbReference type="ARBA" id="ARBA00022448"/>
    </source>
</evidence>
<dbReference type="Gene3D" id="2.30.30.380">
    <property type="entry name" value="Zn-finger domain of Sec23/24"/>
    <property type="match status" value="2"/>
</dbReference>
<dbReference type="InterPro" id="IPR036175">
    <property type="entry name" value="Sec23/24_helical_dom_sf"/>
</dbReference>
<feature type="region of interest" description="Disordered" evidence="5">
    <location>
        <begin position="1"/>
        <end position="330"/>
    </location>
</feature>
<feature type="compositionally biased region" description="Polar residues" evidence="5">
    <location>
        <begin position="504"/>
        <end position="516"/>
    </location>
</feature>
<keyword evidence="4" id="KW-0175">Coiled coil</keyword>
<dbReference type="Pfam" id="PF04811">
    <property type="entry name" value="Sec23_trunk"/>
    <property type="match status" value="1"/>
</dbReference>
<dbReference type="GO" id="GO:0090110">
    <property type="term" value="P:COPII-coated vesicle cargo loading"/>
    <property type="evidence" value="ECO:0007669"/>
    <property type="project" value="TreeGrafter"/>
</dbReference>
<dbReference type="GO" id="GO:0006886">
    <property type="term" value="P:intracellular protein transport"/>
    <property type="evidence" value="ECO:0007669"/>
    <property type="project" value="InterPro"/>
</dbReference>
<feature type="compositionally biased region" description="Low complexity" evidence="5">
    <location>
        <begin position="119"/>
        <end position="213"/>
    </location>
</feature>
<feature type="compositionally biased region" description="Low complexity" evidence="5">
    <location>
        <begin position="557"/>
        <end position="566"/>
    </location>
</feature>
<feature type="compositionally biased region" description="Low complexity" evidence="5">
    <location>
        <begin position="734"/>
        <end position="758"/>
    </location>
</feature>
<protein>
    <submittedName>
        <fullName evidence="10">Sec23/Sec24 helical domain-containing protein, putative</fullName>
    </submittedName>
</protein>
<dbReference type="GO" id="GO:0070971">
    <property type="term" value="C:endoplasmic reticulum exit site"/>
    <property type="evidence" value="ECO:0007669"/>
    <property type="project" value="TreeGrafter"/>
</dbReference>
<dbReference type="InterPro" id="IPR036174">
    <property type="entry name" value="Znf_Sec23_Sec24_sf"/>
</dbReference>
<dbReference type="VEuPathDB" id="ToxoDB:EBH_0068690"/>
<dbReference type="GO" id="GO:0030127">
    <property type="term" value="C:COPII vesicle coat"/>
    <property type="evidence" value="ECO:0007669"/>
    <property type="project" value="InterPro"/>
</dbReference>
<dbReference type="SUPFAM" id="SSF53300">
    <property type="entry name" value="vWA-like"/>
    <property type="match status" value="1"/>
</dbReference>
<dbReference type="Pfam" id="PF04815">
    <property type="entry name" value="Sec23_helical"/>
    <property type="match status" value="1"/>
</dbReference>
<dbReference type="GO" id="GO:0008270">
    <property type="term" value="F:zinc ion binding"/>
    <property type="evidence" value="ECO:0007669"/>
    <property type="project" value="InterPro"/>
</dbReference>
<dbReference type="InterPro" id="IPR006900">
    <property type="entry name" value="Sec23/24_helical_dom"/>
</dbReference>
<feature type="domain" description="Sec23/Sec24 helical" evidence="8">
    <location>
        <begin position="1303"/>
        <end position="1400"/>
    </location>
</feature>
<reference evidence="10" key="1">
    <citation type="submission" date="2013-10" db="EMBL/GenBank/DDBJ databases">
        <title>Genomic analysis of the causative agents of coccidiosis in chickens.</title>
        <authorList>
            <person name="Reid A.J."/>
            <person name="Blake D."/>
            <person name="Billington K."/>
            <person name="Browne H."/>
            <person name="Dunn M."/>
            <person name="Hung S."/>
            <person name="Kawahara F."/>
            <person name="Miranda-Saavedra D."/>
            <person name="Mourier T."/>
            <person name="Nagra H."/>
            <person name="Otto T.D."/>
            <person name="Rawlings N."/>
            <person name="Sanchez A."/>
            <person name="Sanders M."/>
            <person name="Subramaniam C."/>
            <person name="Tay Y."/>
            <person name="Dear P."/>
            <person name="Doerig C."/>
            <person name="Gruber A."/>
            <person name="Parkinson J."/>
            <person name="Shirley M."/>
            <person name="Wan K.L."/>
            <person name="Berriman M."/>
            <person name="Tomley F."/>
            <person name="Pain A."/>
        </authorList>
    </citation>
    <scope>NUCLEOTIDE SEQUENCE [LARGE SCALE GENOMIC DNA]</scope>
    <source>
        <strain evidence="10">Houghton</strain>
    </source>
</reference>
<organism evidence="10 11">
    <name type="scientific">Eimeria brunetti</name>
    <dbReference type="NCBI Taxonomy" id="51314"/>
    <lineage>
        <taxon>Eukaryota</taxon>
        <taxon>Sar</taxon>
        <taxon>Alveolata</taxon>
        <taxon>Apicomplexa</taxon>
        <taxon>Conoidasida</taxon>
        <taxon>Coccidia</taxon>
        <taxon>Eucoccidiorida</taxon>
        <taxon>Eimeriorina</taxon>
        <taxon>Eimeriidae</taxon>
        <taxon>Eimeria</taxon>
    </lineage>
</organism>
<feature type="compositionally biased region" description="Low complexity" evidence="5">
    <location>
        <begin position="489"/>
        <end position="503"/>
    </location>
</feature>
<feature type="compositionally biased region" description="Low complexity" evidence="5">
    <location>
        <begin position="226"/>
        <end position="292"/>
    </location>
</feature>
<dbReference type="Gene3D" id="3.40.20.10">
    <property type="entry name" value="Severin"/>
    <property type="match status" value="1"/>
</dbReference>
<evidence type="ECO:0000259" key="6">
    <source>
        <dbReference type="Pfam" id="PF04810"/>
    </source>
</evidence>
<evidence type="ECO:0000256" key="5">
    <source>
        <dbReference type="SAM" id="MobiDB-lite"/>
    </source>
</evidence>
<feature type="compositionally biased region" description="Low complexity" evidence="5">
    <location>
        <begin position="441"/>
        <end position="479"/>
    </location>
</feature>
<dbReference type="SUPFAM" id="SSF81811">
    <property type="entry name" value="Helical domain of Sec23/24"/>
    <property type="match status" value="1"/>
</dbReference>
<sequence length="1523" mass="171198">MNPDGYQPPLQPSWQQQQQQQQLLQQQQMHQLQQQQDYGKQSRATAAAEMQGNPPEQQQWQPPPHPYPSYPIINDPMENDITKQQLGTMGQPEQQMQWPQQELQQVQQPLTWQREHPQLHQSRQQQQMQQQPQQLQSQKQVTQQQIAQSQQSQQPQQLQQPLQLQPSLQQPQVHQPQPQQTQLQQPQLHQPQLQQPQMHQPQLLQSQLQQPHLHQSRTQQPELHHSQPQQPQQQQQQPQRPQQQQLQPQQPQPQQSQPQQPQHQQPQPQQPHLQQPQLQQPQSQQPQQLLQPAAASTVPAGRRLPSATSALGSSRPTEQPLRASPAVTGASASGHVFAPQHLPAQQGQLHQMQLQPQQQHPQQQQPQQPQQQQPQPQQPQQQQPQPQQPQQQQPQQPQQQQQQPQQQYLFYSDWAPQSATAQQQSTPHLPVQGAQGHRPFQPHQQLLPQQQSQEQETLQQPQRAVEPAAPQQPQQKGPPSFAQGDAPLQHQQHQQPQQWQQQQYNASHRNVAQPLQQERRAPSLMGVGTGSFPPSAEPNGVKSSADRAEHGQKRQQQEQQEQQEQQDNIPEDMPPLQPLARPINNRIDPAHIPRPEWNEQITNVYGKRIETDKSGASPPSPAGFYTAVDKGCCSCRFMRSTINQVPAFSHSLELSRLPFAIVVTPFAAQPPTEEAVPLVDLRLSRRQAEQPHSFGGPGATAAAGEDAADAKSRTEFFGGYFEVEESDAEEEADTGSSSSTKNPVSAVSSGNRSSSRAAASGEGIVRCSNCMAYLSPFMSWASNSTHCLCNLCGSSFELPPFYLTLLDRYRSGLRASSIGMGAAPPEGERPSRQRRQELWKGSVDFVAPRAFADACKLTQLQHKRKEHMIRLLHLQNEATRQNQLRQQQLHQAEQQEMQPQIDGTCQEQAHVQPSNWGKAQAGVPARVDADNQCGDFLPRSCSSINSSSLRPCIVFVVDATAPSLTSGLSHAIAGGLEQVLREVCLQVDICLILVADKLYFVPNSNRIGAPQQRQQGLQLLVVDDVSDPFLPAPIEHCFFRPQDRDGLLWAVSLLPAAFNSCVNVSHTSAANAALKVAVDLIAERSAGGMVEMFYCILPDAGIGALKHSAKASDGPTKATEIHQQDFYNSIITQCFAACACVDVYACPPPNVTLEIQSLGFPAQQTGGDIRFVPEFCGSRDKEWVAAEIRRIFTSCFYFDVEFKLRLSKGLAVERILVSFSGARSLVDQSTFRLPRLSSQSTMLFQLKHTEQLETQKNVYAQSVCAYTPMHPSKNVPNRRLLRVHSLSLPITFSLASLFRYAEVDATAFLMARTSAIMELHQEPQWREKAIKNLVEILSAYRINCASASSEGQLILPDSLKLLPVYLQALFKHAAFRQSTVDPQVRLFQLLQFLRMSISEFSTHLYPRLCLLHKSYLQPSGSKERKALDRLFGFDAQLDERSTAELRLQGVEGTAGERILRVVEQIRFEKFDAPFIPLRVVAPKSYDETRLLTHLIEDPLSGDGSYVDFLCDLHKRVHARMEDN</sequence>
<evidence type="ECO:0000256" key="4">
    <source>
        <dbReference type="SAM" id="Coils"/>
    </source>
</evidence>
<feature type="coiled-coil region" evidence="4">
    <location>
        <begin position="857"/>
        <end position="895"/>
    </location>
</feature>
<evidence type="ECO:0000259" key="7">
    <source>
        <dbReference type="Pfam" id="PF04811"/>
    </source>
</evidence>
<dbReference type="InterPro" id="IPR012990">
    <property type="entry name" value="Beta-sandwich_Sec23_24"/>
</dbReference>
<keyword evidence="11" id="KW-1185">Reference proteome</keyword>
<dbReference type="SUPFAM" id="SSF82919">
    <property type="entry name" value="Zn-finger domain of Sec23/24"/>
    <property type="match status" value="1"/>
</dbReference>
<evidence type="ECO:0000256" key="1">
    <source>
        <dbReference type="ARBA" id="ARBA00008334"/>
    </source>
</evidence>
<proteinExistence type="inferred from homology"/>
<dbReference type="PANTHER" id="PTHR13803">
    <property type="entry name" value="SEC24-RELATED PROTEIN"/>
    <property type="match status" value="1"/>
</dbReference>
<feature type="compositionally biased region" description="Low complexity" evidence="5">
    <location>
        <begin position="345"/>
        <end position="407"/>
    </location>
</feature>
<feature type="compositionally biased region" description="Low complexity" evidence="5">
    <location>
        <begin position="91"/>
        <end position="112"/>
    </location>
</feature>
<evidence type="ECO:0000313" key="10">
    <source>
        <dbReference type="EMBL" id="CDJ46802.1"/>
    </source>
</evidence>
<dbReference type="OrthoDB" id="49016at2759"/>
<dbReference type="EMBL" id="HG710490">
    <property type="protein sequence ID" value="CDJ46802.1"/>
    <property type="molecule type" value="Genomic_DNA"/>
</dbReference>
<feature type="compositionally biased region" description="Low complexity" evidence="5">
    <location>
        <begin position="415"/>
        <end position="427"/>
    </location>
</feature>
<keyword evidence="3" id="KW-0653">Protein transport</keyword>
<comment type="similarity">
    <text evidence="1">Belongs to the SEC23/SEC24 family. SEC24 subfamily.</text>
</comment>
<dbReference type="Gene3D" id="1.20.120.730">
    <property type="entry name" value="Sec23/Sec24 helical domain"/>
    <property type="match status" value="2"/>
</dbReference>
<dbReference type="Gene3D" id="3.40.50.410">
    <property type="entry name" value="von Willebrand factor, type A domain"/>
    <property type="match status" value="1"/>
</dbReference>
<dbReference type="Gene3D" id="2.60.40.1670">
    <property type="entry name" value="beta-sandwich domain of Sec23/24"/>
    <property type="match status" value="2"/>
</dbReference>
<name>U6L8P2_9EIME</name>
<reference evidence="10" key="2">
    <citation type="submission" date="2013-10" db="EMBL/GenBank/DDBJ databases">
        <authorList>
            <person name="Aslett M."/>
        </authorList>
    </citation>
    <scope>NUCLEOTIDE SEQUENCE [LARGE SCALE GENOMIC DNA]</scope>
    <source>
        <strain evidence="10">Houghton</strain>
    </source>
</reference>
<feature type="compositionally biased region" description="Polar residues" evidence="5">
    <location>
        <begin position="306"/>
        <end position="317"/>
    </location>
</feature>
<dbReference type="Proteomes" id="UP000030750">
    <property type="component" value="Unassembled WGS sequence"/>
</dbReference>
<feature type="region of interest" description="Disordered" evidence="5">
    <location>
        <begin position="345"/>
        <end position="595"/>
    </location>
</feature>
<gene>
    <name evidence="10" type="ORF">EBH_0068690</name>
</gene>